<feature type="compositionally biased region" description="Basic and acidic residues" evidence="1">
    <location>
        <begin position="722"/>
        <end position="748"/>
    </location>
</feature>
<reference evidence="3 4" key="1">
    <citation type="journal article" date="2007" name="Nature">
        <title>Genome of the marsupial Monodelphis domestica reveals innovation in non-coding sequences.</title>
        <authorList>
            <person name="Mikkelsen T.S."/>
            <person name="Wakefield M.J."/>
            <person name="Aken B."/>
            <person name="Amemiya C.T."/>
            <person name="Chang J.L."/>
            <person name="Duke S."/>
            <person name="Garber M."/>
            <person name="Gentles A.J."/>
            <person name="Goodstadt L."/>
            <person name="Heger A."/>
            <person name="Jurka J."/>
            <person name="Kamal M."/>
            <person name="Mauceli E."/>
            <person name="Searle S.M."/>
            <person name="Sharpe T."/>
            <person name="Baker M.L."/>
            <person name="Batzer M.A."/>
            <person name="Benos P.V."/>
            <person name="Belov K."/>
            <person name="Clamp M."/>
            <person name="Cook A."/>
            <person name="Cuff J."/>
            <person name="Das R."/>
            <person name="Davidow L."/>
            <person name="Deakin J.E."/>
            <person name="Fazzari M.J."/>
            <person name="Glass J.L."/>
            <person name="Grabherr M."/>
            <person name="Greally J.M."/>
            <person name="Gu W."/>
            <person name="Hore T.A."/>
            <person name="Huttley G.A."/>
            <person name="Kleber M."/>
            <person name="Jirtle R.L."/>
            <person name="Koina E."/>
            <person name="Lee J.T."/>
            <person name="Mahony S."/>
            <person name="Marra M.A."/>
            <person name="Miller R.D."/>
            <person name="Nicholls R.D."/>
            <person name="Oda M."/>
            <person name="Papenfuss A.T."/>
            <person name="Parra Z.E."/>
            <person name="Pollock D.D."/>
            <person name="Ray D.A."/>
            <person name="Schein J.E."/>
            <person name="Speed T.P."/>
            <person name="Thompson K."/>
            <person name="VandeBerg J.L."/>
            <person name="Wade C.M."/>
            <person name="Walker J.A."/>
            <person name="Waters P.D."/>
            <person name="Webber C."/>
            <person name="Weidman J.R."/>
            <person name="Xie X."/>
            <person name="Zody M.C."/>
            <person name="Baldwin J."/>
            <person name="Abdouelleil A."/>
            <person name="Abdulkadir J."/>
            <person name="Abebe A."/>
            <person name="Abera B."/>
            <person name="Abreu J."/>
            <person name="Acer S.C."/>
            <person name="Aftuck L."/>
            <person name="Alexander A."/>
            <person name="An P."/>
            <person name="Anderson E."/>
            <person name="Anderson S."/>
            <person name="Arachi H."/>
            <person name="Azer M."/>
            <person name="Bachantsang P."/>
            <person name="Barry A."/>
            <person name="Bayul T."/>
            <person name="Berlin A."/>
            <person name="Bessette D."/>
            <person name="Bloom T."/>
            <person name="Bloom T."/>
            <person name="Boguslavskiy L."/>
            <person name="Bonnet C."/>
            <person name="Boukhgalter B."/>
            <person name="Bourzgui I."/>
            <person name="Brown A."/>
            <person name="Cahill P."/>
            <person name="Channer S."/>
            <person name="Cheshatsang Y."/>
            <person name="Chuda L."/>
            <person name="Citroen M."/>
            <person name="Collymore A."/>
            <person name="Cooke P."/>
            <person name="Costello M."/>
            <person name="D'Aco K."/>
            <person name="Daza R."/>
            <person name="De Haan G."/>
            <person name="DeGray S."/>
            <person name="DeMaso C."/>
            <person name="Dhargay N."/>
            <person name="Dooley K."/>
            <person name="Dooley E."/>
            <person name="Doricent M."/>
            <person name="Dorje P."/>
            <person name="Dorjee K."/>
            <person name="Dupes A."/>
            <person name="Elong R."/>
            <person name="Falk J."/>
            <person name="Farina A."/>
            <person name="Faro S."/>
            <person name="Ferguson D."/>
            <person name="Fisher S."/>
            <person name="Foley C.D."/>
            <person name="Franke A."/>
            <person name="Friedrich D."/>
            <person name="Gadbois L."/>
            <person name="Gearin G."/>
            <person name="Gearin C.R."/>
            <person name="Giannoukos G."/>
            <person name="Goode T."/>
            <person name="Graham J."/>
            <person name="Grandbois E."/>
            <person name="Grewal S."/>
            <person name="Gyaltsen K."/>
            <person name="Hafez N."/>
            <person name="Hagos B."/>
            <person name="Hall J."/>
            <person name="Henson C."/>
            <person name="Hollinger A."/>
            <person name="Honan T."/>
            <person name="Huard M.D."/>
            <person name="Hughes L."/>
            <person name="Hurhula B."/>
            <person name="Husby M.E."/>
            <person name="Kamat A."/>
            <person name="Kanga B."/>
            <person name="Kashin S."/>
            <person name="Khazanovich D."/>
            <person name="Kisner P."/>
            <person name="Lance K."/>
            <person name="Lara M."/>
            <person name="Lee W."/>
            <person name="Lennon N."/>
            <person name="Letendre F."/>
            <person name="LeVine R."/>
            <person name="Lipovsky A."/>
            <person name="Liu X."/>
            <person name="Liu J."/>
            <person name="Liu S."/>
            <person name="Lokyitsang T."/>
            <person name="Lokyitsang Y."/>
            <person name="Lubonja R."/>
            <person name="Lui A."/>
            <person name="MacDonald P."/>
            <person name="Magnisalis V."/>
            <person name="Maru K."/>
            <person name="Matthews C."/>
            <person name="McCusker W."/>
            <person name="McDonough S."/>
            <person name="Mehta T."/>
            <person name="Meldrim J."/>
            <person name="Meneus L."/>
            <person name="Mihai O."/>
            <person name="Mihalev A."/>
            <person name="Mihova T."/>
            <person name="Mittelman R."/>
            <person name="Mlenga V."/>
            <person name="Montmayeur A."/>
            <person name="Mulrain L."/>
            <person name="Navidi A."/>
            <person name="Naylor J."/>
            <person name="Negash T."/>
            <person name="Nguyen T."/>
            <person name="Nguyen N."/>
            <person name="Nicol R."/>
            <person name="Norbu C."/>
            <person name="Norbu N."/>
            <person name="Novod N."/>
            <person name="O'Neill B."/>
            <person name="Osman S."/>
            <person name="Markiewicz E."/>
            <person name="Oyono O.L."/>
            <person name="Patti C."/>
            <person name="Phunkhang P."/>
            <person name="Pierre F."/>
            <person name="Priest M."/>
            <person name="Raghuraman S."/>
            <person name="Rege F."/>
            <person name="Reyes R."/>
            <person name="Rise C."/>
            <person name="Rogov P."/>
            <person name="Ross K."/>
            <person name="Ryan E."/>
            <person name="Settipalli S."/>
            <person name="Shea T."/>
            <person name="Sherpa N."/>
            <person name="Shi L."/>
            <person name="Shih D."/>
            <person name="Sparrow T."/>
            <person name="Spaulding J."/>
            <person name="Stalker J."/>
            <person name="Stange-Thomann N."/>
            <person name="Stavropoulos S."/>
            <person name="Stone C."/>
            <person name="Strader C."/>
            <person name="Tesfaye S."/>
            <person name="Thomson T."/>
            <person name="Thoulutsang Y."/>
            <person name="Thoulutsang D."/>
            <person name="Topham K."/>
            <person name="Topping I."/>
            <person name="Tsamla T."/>
            <person name="Vassiliev H."/>
            <person name="Vo A."/>
            <person name="Wangchuk T."/>
            <person name="Wangdi T."/>
            <person name="Weiand M."/>
            <person name="Wilkinson J."/>
            <person name="Wilson A."/>
            <person name="Yadav S."/>
            <person name="Young G."/>
            <person name="Yu Q."/>
            <person name="Zembek L."/>
            <person name="Zhong D."/>
            <person name="Zimmer A."/>
            <person name="Zwirko Z."/>
            <person name="Jaffe D.B."/>
            <person name="Alvarez P."/>
            <person name="Brockman W."/>
            <person name="Butler J."/>
            <person name="Chin C."/>
            <person name="Gnerre S."/>
            <person name="MacCallum I."/>
            <person name="Graves J.A."/>
            <person name="Ponting C.P."/>
            <person name="Breen M."/>
            <person name="Samollow P.B."/>
            <person name="Lander E.S."/>
            <person name="Lindblad-Toh K."/>
        </authorList>
    </citation>
    <scope>NUCLEOTIDE SEQUENCE [LARGE SCALE GENOMIC DNA]</scope>
</reference>
<dbReference type="GeneTree" id="ENSGT00390000018209"/>
<feature type="region of interest" description="Disordered" evidence="1">
    <location>
        <begin position="720"/>
        <end position="761"/>
    </location>
</feature>
<dbReference type="InterPro" id="IPR048363">
    <property type="entry name" value="CTSRT_C2"/>
</dbReference>
<dbReference type="InParanoid" id="F6UK35"/>
<dbReference type="PANTHER" id="PTHR21665">
    <property type="entry name" value="CATION CHANNEL SPERM-ASSOCIATED TARGETING SUBUNIT TAU"/>
    <property type="match status" value="1"/>
</dbReference>
<protein>
    <recommendedName>
        <fullName evidence="2">Cation channel sperm-associated targeting subunit tau C2 domain-containing protein</fullName>
    </recommendedName>
</protein>
<dbReference type="Proteomes" id="UP000002280">
    <property type="component" value="Chromosome 1"/>
</dbReference>
<dbReference type="Bgee" id="ENSMODG00000015242">
    <property type="expression patterns" value="Expressed in spermatid and 2 other cell types or tissues"/>
</dbReference>
<feature type="compositionally biased region" description="Polar residues" evidence="1">
    <location>
        <begin position="40"/>
        <end position="74"/>
    </location>
</feature>
<feature type="compositionally biased region" description="Polar residues" evidence="1">
    <location>
        <begin position="574"/>
        <end position="585"/>
    </location>
</feature>
<dbReference type="Ensembl" id="ENSMODT00000019382.3">
    <property type="protein sequence ID" value="ENSMODP00000019039.3"/>
    <property type="gene ID" value="ENSMODG00000015242.3"/>
</dbReference>
<name>F6UK35_MONDO</name>
<reference evidence="3" key="2">
    <citation type="submission" date="2025-08" db="UniProtKB">
        <authorList>
            <consortium name="Ensembl"/>
        </authorList>
    </citation>
    <scope>IDENTIFICATION</scope>
</reference>
<dbReference type="InterPro" id="IPR031462">
    <property type="entry name" value="CTSRT"/>
</dbReference>
<feature type="compositionally biased region" description="Basic and acidic residues" evidence="1">
    <location>
        <begin position="797"/>
        <end position="811"/>
    </location>
</feature>
<proteinExistence type="predicted"/>
<evidence type="ECO:0000256" key="1">
    <source>
        <dbReference type="SAM" id="MobiDB-lite"/>
    </source>
</evidence>
<organism evidence="3 4">
    <name type="scientific">Monodelphis domestica</name>
    <name type="common">Gray short-tailed opossum</name>
    <dbReference type="NCBI Taxonomy" id="13616"/>
    <lineage>
        <taxon>Eukaryota</taxon>
        <taxon>Metazoa</taxon>
        <taxon>Chordata</taxon>
        <taxon>Craniata</taxon>
        <taxon>Vertebrata</taxon>
        <taxon>Euteleostomi</taxon>
        <taxon>Mammalia</taxon>
        <taxon>Metatheria</taxon>
        <taxon>Didelphimorphia</taxon>
        <taxon>Didelphidae</taxon>
        <taxon>Monodelphis</taxon>
    </lineage>
</organism>
<dbReference type="eggNOG" id="ENOG502S23V">
    <property type="taxonomic scope" value="Eukaryota"/>
</dbReference>
<evidence type="ECO:0000259" key="2">
    <source>
        <dbReference type="Pfam" id="PF15729"/>
    </source>
</evidence>
<feature type="domain" description="Cation channel sperm-associated targeting subunit tau C2" evidence="2">
    <location>
        <begin position="94"/>
        <end position="233"/>
    </location>
</feature>
<accession>F6UK35</accession>
<sequence>MDPSQIEKKIAEPTQAQRAKVQSLFEVPFLHKGTEEDGVLSQSQQSPKLSTATSKPSGSKTASSEENQNLTNTQEKTDHKDSKESAVINDISALIPFGEVAGCLSVHIKKCRNFSTKISLEYYTKLFIRVSVSKEMKYTKSHFLDAEEKKPSIKFEEVKYFSIYVPRRQNDENNLIYLDLMEARDVDYPILVGSFHIHLYEVIQKGCFTEEFNLKLRNLIICKIEVEFMFCYGNFGYGFSHQLKPLQKMIQPTMFLCVPPPPHRTDTRANVITAQNIEYPRFLSKDLKATIGNPEELSPLVKLEKLQQKPRARLRKMKGEYRKLKTWEEKSNYLRKILKLSPEAKDIFGPKDDNYLDVVTPEDKKKWLYPEKRQEPPVIAQKIYEPIVRSLPPKEITPLPPPVLLKSSSSITIESIYERVSIPVAEKPESKDKTPKMQTSYSSSEEEEPIKQPLFTSKDKTPRMQTSYSSEEEVPIKQPLFTSKDKIPRMQTSFSSEEEAPIKQPLFTSKDKTPRMQTSYSSEEEVPIKQPLFTSKDKTPRMQTSYSSEEEAPIKQPSFSSEEEAPIKRAFSSIDKTPTKHTSFSFEEKAPTKQASFSSEEEAPIKRTFSSIDKISTKQTSFSSDEEAPTKQTPFSSEEEASIKRTFSSIDKTPTKQTSFSSEEEAPIKRTFSSIDKTPTKQASFSSKDKTPTKQASFSSYFSQLSLDFMNEFVPTTSFERNISDSDAPRQSLVEESKESREVPKDTETGPEGSLPPYISRSVSDEALFPLDLGEIDEVKDKPEEDEDSDIVISPAFKKDTSPFKPLRPEKLPPFQTCENLDRDKFEPFLRDLNGDKKDRGIQDEPFHSIKKGTLSEQSIELEDQDPP</sequence>
<dbReference type="PANTHER" id="PTHR21665:SF2">
    <property type="entry name" value="CATION CHANNEL SPERM-ASSOCIATED TARGETING SUBUNIT TAU"/>
    <property type="match status" value="1"/>
</dbReference>
<feature type="region of interest" description="Disordered" evidence="1">
    <location>
        <begin position="35"/>
        <end position="83"/>
    </location>
</feature>
<feature type="compositionally biased region" description="Basic and acidic residues" evidence="1">
    <location>
        <begin position="426"/>
        <end position="435"/>
    </location>
</feature>
<feature type="compositionally biased region" description="Basic and acidic residues" evidence="1">
    <location>
        <begin position="820"/>
        <end position="848"/>
    </location>
</feature>
<reference evidence="3" key="3">
    <citation type="submission" date="2025-09" db="UniProtKB">
        <authorList>
            <consortium name="Ensembl"/>
        </authorList>
    </citation>
    <scope>IDENTIFICATION</scope>
</reference>
<dbReference type="Pfam" id="PF15729">
    <property type="entry name" value="CTSRT"/>
    <property type="match status" value="1"/>
</dbReference>
<evidence type="ECO:0000313" key="3">
    <source>
        <dbReference type="Ensembl" id="ENSMODP00000019039.3"/>
    </source>
</evidence>
<dbReference type="HOGENOM" id="CLU_030502_0_0_1"/>
<dbReference type="AlphaFoldDB" id="F6UK35"/>
<feature type="compositionally biased region" description="Polar residues" evidence="1">
    <location>
        <begin position="671"/>
        <end position="686"/>
    </location>
</feature>
<feature type="region of interest" description="Disordered" evidence="1">
    <location>
        <begin position="776"/>
        <end position="868"/>
    </location>
</feature>
<feature type="region of interest" description="Disordered" evidence="1">
    <location>
        <begin position="426"/>
        <end position="695"/>
    </location>
</feature>
<feature type="compositionally biased region" description="Polar residues" evidence="1">
    <location>
        <begin position="645"/>
        <end position="661"/>
    </location>
</feature>
<feature type="compositionally biased region" description="Polar residues" evidence="1">
    <location>
        <begin position="608"/>
        <end position="623"/>
    </location>
</feature>
<evidence type="ECO:0000313" key="4">
    <source>
        <dbReference type="Proteomes" id="UP000002280"/>
    </source>
</evidence>
<keyword evidence="4" id="KW-1185">Reference proteome</keyword>